<evidence type="ECO:0000259" key="7">
    <source>
        <dbReference type="PROSITE" id="PS50059"/>
    </source>
</evidence>
<feature type="domain" description="PPIase FKBP-type" evidence="7">
    <location>
        <begin position="186"/>
        <end position="271"/>
    </location>
</feature>
<protein>
    <recommendedName>
        <fullName evidence="6">Peptidyl-prolyl cis-trans isomerase</fullName>
        <ecNumber evidence="6">5.2.1.8</ecNumber>
    </recommendedName>
</protein>
<keyword evidence="4 5" id="KW-0413">Isomerase</keyword>
<dbReference type="Gene3D" id="1.10.287.460">
    <property type="entry name" value="Peptidyl-prolyl cis-trans isomerase, FKBP-type, N-terminal domain"/>
    <property type="match status" value="1"/>
</dbReference>
<evidence type="ECO:0000313" key="9">
    <source>
        <dbReference type="Proteomes" id="UP000838672"/>
    </source>
</evidence>
<proteinExistence type="inferred from homology"/>
<dbReference type="GO" id="GO:0003755">
    <property type="term" value="F:peptidyl-prolyl cis-trans isomerase activity"/>
    <property type="evidence" value="ECO:0007669"/>
    <property type="project" value="UniProtKB-EC"/>
</dbReference>
<keyword evidence="3 5" id="KW-0697">Rotamase</keyword>
<evidence type="ECO:0000256" key="3">
    <source>
        <dbReference type="ARBA" id="ARBA00023110"/>
    </source>
</evidence>
<evidence type="ECO:0000256" key="6">
    <source>
        <dbReference type="RuleBase" id="RU003915"/>
    </source>
</evidence>
<dbReference type="EMBL" id="CAKLDI010000001">
    <property type="protein sequence ID" value="CAH0534543.1"/>
    <property type="molecule type" value="Genomic_DNA"/>
</dbReference>
<dbReference type="InterPro" id="IPR036944">
    <property type="entry name" value="PPIase_FKBP_N_sf"/>
</dbReference>
<dbReference type="InterPro" id="IPR046357">
    <property type="entry name" value="PPIase_dom_sf"/>
</dbReference>
<organism evidence="8 9">
    <name type="scientific">Vibrio stylophorae</name>
    <dbReference type="NCBI Taxonomy" id="659351"/>
    <lineage>
        <taxon>Bacteria</taxon>
        <taxon>Pseudomonadati</taxon>
        <taxon>Pseudomonadota</taxon>
        <taxon>Gammaproteobacteria</taxon>
        <taxon>Vibrionales</taxon>
        <taxon>Vibrionaceae</taxon>
        <taxon>Vibrio</taxon>
    </lineage>
</organism>
<evidence type="ECO:0000256" key="2">
    <source>
        <dbReference type="ARBA" id="ARBA00006577"/>
    </source>
</evidence>
<dbReference type="InterPro" id="IPR001179">
    <property type="entry name" value="PPIase_FKBP_dom"/>
</dbReference>
<dbReference type="PANTHER" id="PTHR43811:SF19">
    <property type="entry name" value="39 KDA FK506-BINDING NUCLEAR PROTEIN"/>
    <property type="match status" value="1"/>
</dbReference>
<dbReference type="PANTHER" id="PTHR43811">
    <property type="entry name" value="FKBP-TYPE PEPTIDYL-PROLYL CIS-TRANS ISOMERASE FKPA"/>
    <property type="match status" value="1"/>
</dbReference>
<dbReference type="Pfam" id="PF00254">
    <property type="entry name" value="FKBP_C"/>
    <property type="match status" value="1"/>
</dbReference>
<comment type="catalytic activity">
    <reaction evidence="1 5 6">
        <text>[protein]-peptidylproline (omega=180) = [protein]-peptidylproline (omega=0)</text>
        <dbReference type="Rhea" id="RHEA:16237"/>
        <dbReference type="Rhea" id="RHEA-COMP:10747"/>
        <dbReference type="Rhea" id="RHEA-COMP:10748"/>
        <dbReference type="ChEBI" id="CHEBI:83833"/>
        <dbReference type="ChEBI" id="CHEBI:83834"/>
        <dbReference type="EC" id="5.2.1.8"/>
    </reaction>
</comment>
<dbReference type="Gene3D" id="3.10.50.40">
    <property type="match status" value="1"/>
</dbReference>
<evidence type="ECO:0000313" key="8">
    <source>
        <dbReference type="EMBL" id="CAH0534543.1"/>
    </source>
</evidence>
<dbReference type="Proteomes" id="UP000838672">
    <property type="component" value="Unassembled WGS sequence"/>
</dbReference>
<dbReference type="EC" id="5.2.1.8" evidence="6"/>
<dbReference type="InterPro" id="IPR000774">
    <property type="entry name" value="PPIase_FKBP_N"/>
</dbReference>
<accession>A0ABN8DW39</accession>
<comment type="similarity">
    <text evidence="2 6">Belongs to the FKBP-type PPIase family.</text>
</comment>
<dbReference type="SUPFAM" id="SSF54534">
    <property type="entry name" value="FKBP-like"/>
    <property type="match status" value="1"/>
</dbReference>
<dbReference type="RefSeq" id="WP_237467349.1">
    <property type="nucleotide sequence ID" value="NZ_CAKLDI010000001.1"/>
</dbReference>
<gene>
    <name evidence="8" type="primary">fkpA_2</name>
    <name evidence="8" type="ORF">VST7929_02487</name>
</gene>
<comment type="caution">
    <text evidence="8">The sequence shown here is derived from an EMBL/GenBank/DDBJ whole genome shotgun (WGS) entry which is preliminary data.</text>
</comment>
<dbReference type="PROSITE" id="PS50059">
    <property type="entry name" value="FKBP_PPIASE"/>
    <property type="match status" value="1"/>
</dbReference>
<dbReference type="NCBIfam" id="NF008150">
    <property type="entry name" value="PRK10902.1"/>
    <property type="match status" value="1"/>
</dbReference>
<dbReference type="PROSITE" id="PS51257">
    <property type="entry name" value="PROKAR_LIPOPROTEIN"/>
    <property type="match status" value="1"/>
</dbReference>
<evidence type="ECO:0000256" key="1">
    <source>
        <dbReference type="ARBA" id="ARBA00000971"/>
    </source>
</evidence>
<name>A0ABN8DW39_9VIBR</name>
<dbReference type="Pfam" id="PF01346">
    <property type="entry name" value="FKBP_N"/>
    <property type="match status" value="1"/>
</dbReference>
<evidence type="ECO:0000256" key="5">
    <source>
        <dbReference type="PROSITE-ProRule" id="PRU00277"/>
    </source>
</evidence>
<evidence type="ECO:0000256" key="4">
    <source>
        <dbReference type="ARBA" id="ARBA00023235"/>
    </source>
</evidence>
<sequence length="275" mass="29529">MKSVFKVSCLAAVILATLGCQDKEAEAKTATEAPAAQVQQVAATSSAAAATESAQFANEDDKISYALGVSMAKYLIENASRQEEIGINLNQDIIYQGVQDTFAGKLKMSDEEVQTTIMAFQERVNAAVQAEQQKKAEAFLAKAEATEATGKAFRDEFAKQKGVVTTKSGLMYKVIKQGDGAKPTAADKVKVNYEGKLVDGTIFDSSYQRNEPITFPLNGVIPGWTEGLQLMNVGSTYELVIPPQLAYGMQNSPQIPANSTLVFKVELLGVNPNAK</sequence>
<reference evidence="8" key="1">
    <citation type="submission" date="2021-11" db="EMBL/GenBank/DDBJ databases">
        <authorList>
            <person name="Rodrigo-Torres L."/>
            <person name="Arahal R. D."/>
            <person name="Lucena T."/>
        </authorList>
    </citation>
    <scope>NUCLEOTIDE SEQUENCE</scope>
    <source>
        <strain evidence="8">CECT 7929</strain>
    </source>
</reference>
<keyword evidence="9" id="KW-1185">Reference proteome</keyword>